<dbReference type="RefSeq" id="WP_035725933.1">
    <property type="nucleotide sequence ID" value="NZ_BAVS01000041.1"/>
</dbReference>
<organism evidence="1 2">
    <name type="scientific">Gracilibacillus boraciitolerans JCM 21714</name>
    <dbReference type="NCBI Taxonomy" id="1298598"/>
    <lineage>
        <taxon>Bacteria</taxon>
        <taxon>Bacillati</taxon>
        <taxon>Bacillota</taxon>
        <taxon>Bacilli</taxon>
        <taxon>Bacillales</taxon>
        <taxon>Bacillaceae</taxon>
        <taxon>Gracilibacillus</taxon>
    </lineage>
</organism>
<dbReference type="OrthoDB" id="6399948at2"/>
<accession>W4VPN0</accession>
<dbReference type="STRING" id="1298598.JCM21714_4375"/>
<sequence length="240" mass="27996">MFNKPILSQKRSLFDIYTANQFQAIIVPARTLYNKWKEQEPSVYEIVTVSDHKEFIVVKDLRDEQTYKVFYLATDNYIEGSLIIGSLIPYANYYGFLYSTIKLFEHDYLEVKQLLIQFDESKTDNFPELLAEILQQGGMEINQNKQSSHDEVAQLFADSLTEKNIEDAIILKGIKAWKKYCAQVNPIIKNTRTYACALEYYVQKVLLDNDGITQDQLAKEYDVSKNTVSTNYRKIYNELK</sequence>
<evidence type="ECO:0000313" key="2">
    <source>
        <dbReference type="Proteomes" id="UP000019102"/>
    </source>
</evidence>
<dbReference type="eggNOG" id="COG3012">
    <property type="taxonomic scope" value="Bacteria"/>
</dbReference>
<reference evidence="1 2" key="1">
    <citation type="journal article" date="2014" name="Genome Announc.">
        <title>Draft Genome Sequence of the Boron-Tolerant and Moderately Halotolerant Bacterium Gracilibacillus boraciitolerans JCM 21714T.</title>
        <authorList>
            <person name="Ahmed I."/>
            <person name="Oshima K."/>
            <person name="Suda W."/>
            <person name="Kitamura K."/>
            <person name="Iida T."/>
            <person name="Ohmori Y."/>
            <person name="Fujiwara T."/>
            <person name="Hattori M."/>
            <person name="Ohkuma M."/>
        </authorList>
    </citation>
    <scope>NUCLEOTIDE SEQUENCE [LARGE SCALE GENOMIC DNA]</scope>
    <source>
        <strain evidence="1 2">JCM 21714</strain>
    </source>
</reference>
<gene>
    <name evidence="1" type="ORF">JCM21714_4375</name>
</gene>
<dbReference type="AlphaFoldDB" id="W4VPN0"/>
<comment type="caution">
    <text evidence="1">The sequence shown here is derived from an EMBL/GenBank/DDBJ whole genome shotgun (WGS) entry which is preliminary data.</text>
</comment>
<evidence type="ECO:0000313" key="1">
    <source>
        <dbReference type="EMBL" id="GAE95162.1"/>
    </source>
</evidence>
<keyword evidence="2" id="KW-1185">Reference proteome</keyword>
<proteinExistence type="predicted"/>
<name>W4VPN0_9BACI</name>
<dbReference type="Proteomes" id="UP000019102">
    <property type="component" value="Unassembled WGS sequence"/>
</dbReference>
<protein>
    <submittedName>
        <fullName evidence="1">Uncharacterized protein</fullName>
    </submittedName>
</protein>
<dbReference type="EMBL" id="BAVS01000041">
    <property type="protein sequence ID" value="GAE95162.1"/>
    <property type="molecule type" value="Genomic_DNA"/>
</dbReference>